<organism evidence="3 4">
    <name type="scientific">Rotaria sordida</name>
    <dbReference type="NCBI Taxonomy" id="392033"/>
    <lineage>
        <taxon>Eukaryota</taxon>
        <taxon>Metazoa</taxon>
        <taxon>Spiralia</taxon>
        <taxon>Gnathifera</taxon>
        <taxon>Rotifera</taxon>
        <taxon>Eurotatoria</taxon>
        <taxon>Bdelloidea</taxon>
        <taxon>Philodinida</taxon>
        <taxon>Philodinidae</taxon>
        <taxon>Rotaria</taxon>
    </lineage>
</organism>
<feature type="signal peptide" evidence="1">
    <location>
        <begin position="1"/>
        <end position="16"/>
    </location>
</feature>
<dbReference type="Proteomes" id="UP000663870">
    <property type="component" value="Unassembled WGS sequence"/>
</dbReference>
<evidence type="ECO:0000313" key="3">
    <source>
        <dbReference type="EMBL" id="CAF1265367.1"/>
    </source>
</evidence>
<protein>
    <submittedName>
        <fullName evidence="3">Uncharacterized protein</fullName>
    </submittedName>
</protein>
<evidence type="ECO:0000313" key="2">
    <source>
        <dbReference type="EMBL" id="CAF1076781.1"/>
    </source>
</evidence>
<feature type="chain" id="PRO_5036411298" evidence="1">
    <location>
        <begin position="17"/>
        <end position="627"/>
    </location>
</feature>
<comment type="caution">
    <text evidence="3">The sequence shown here is derived from an EMBL/GenBank/DDBJ whole genome shotgun (WGS) entry which is preliminary data.</text>
</comment>
<gene>
    <name evidence="3" type="ORF">JXQ802_LOCUS27707</name>
    <name evidence="2" type="ORF">PYM288_LOCUS18457</name>
</gene>
<dbReference type="AlphaFoldDB" id="A0A815B3G3"/>
<proteinExistence type="predicted"/>
<dbReference type="Proteomes" id="UP000663854">
    <property type="component" value="Unassembled WGS sequence"/>
</dbReference>
<accession>A0A815B3G3</accession>
<sequence length="627" mass="70738">MHLVIFVLLLISCACDIKVFIDQIKGQYNISIDNQIWFHSSRTALYVNNRWYSSNDSTSPLIDTRLVQDNDPNLGNSNETQLIYILNRNGIISNITGRIRQWNSQSALTFHLDTGDKILMNNKLLDKNQIRTIFPSFNIEQIDGNDNRGYFTFQGVMMGFDSQHAGIWNSSSEIIRNSLEGSPVVLFDLNKKGQGNVVIISSFSQFMATSLNQQDNILQYGVMDSMITIPWYYKAIGGGVSQWKSRRDIFPDGLPTLYRQMESIPLAAHNRCWAPDTVYFDKYALLIDNINQLSLPIGNDLFRIDLLSEAAHDCGLIMYEQDWLHVQSSKFIPLLTDIDLDRQSLMSTSEGADKANITIQYCSSFSRHALQALEISRVTQACVSVDYTRHIVHREDQWTIGISSLLSDALDIAPFKDVFWSTTNEPGSAYKPSPMEPLPEREIVIAILSTGPVSPGDAINYTDSKRIMKCCRQDGLILKPDRPITMIDLLISDWSQNNRNKQGELYSTQSTIDEQTFYIIFASTAQRDYLIYPLLIGTHSGVIWSYENPLQLIIFDNNHPLDVSANKEKTQTTIVLEGSAAEIVQLLVYHSAMNVLNLKCFLSSITDQAQLIITPSRVTCSGANGDN</sequence>
<name>A0A815B3G3_9BILA</name>
<keyword evidence="4" id="KW-1185">Reference proteome</keyword>
<evidence type="ECO:0000313" key="4">
    <source>
        <dbReference type="Proteomes" id="UP000663870"/>
    </source>
</evidence>
<evidence type="ECO:0000256" key="1">
    <source>
        <dbReference type="SAM" id="SignalP"/>
    </source>
</evidence>
<dbReference type="EMBL" id="CAJNOH010000568">
    <property type="protein sequence ID" value="CAF1076781.1"/>
    <property type="molecule type" value="Genomic_DNA"/>
</dbReference>
<keyword evidence="1" id="KW-0732">Signal</keyword>
<dbReference type="EMBL" id="CAJNOL010001015">
    <property type="protein sequence ID" value="CAF1265367.1"/>
    <property type="molecule type" value="Genomic_DNA"/>
</dbReference>
<reference evidence="3" key="1">
    <citation type="submission" date="2021-02" db="EMBL/GenBank/DDBJ databases">
        <authorList>
            <person name="Nowell W R."/>
        </authorList>
    </citation>
    <scope>NUCLEOTIDE SEQUENCE</scope>
</reference>